<organism evidence="3 4">
    <name type="scientific">Methylomarinovum caldicuralii</name>
    <dbReference type="NCBI Taxonomy" id="438856"/>
    <lineage>
        <taxon>Bacteria</taxon>
        <taxon>Pseudomonadati</taxon>
        <taxon>Pseudomonadota</taxon>
        <taxon>Gammaproteobacteria</taxon>
        <taxon>Methylococcales</taxon>
        <taxon>Methylothermaceae</taxon>
        <taxon>Methylomarinovum</taxon>
    </lineage>
</organism>
<evidence type="ECO:0000256" key="2">
    <source>
        <dbReference type="HAMAP-Rule" id="MF_00659"/>
    </source>
</evidence>
<dbReference type="EMBL" id="AP024714">
    <property type="protein sequence ID" value="BCX80765.1"/>
    <property type="molecule type" value="Genomic_DNA"/>
</dbReference>
<dbReference type="HAMAP" id="MF_00659">
    <property type="entry name" value="UPF0250"/>
    <property type="match status" value="1"/>
</dbReference>
<dbReference type="SUPFAM" id="SSF117991">
    <property type="entry name" value="YbeD/HP0495-like"/>
    <property type="match status" value="1"/>
</dbReference>
<dbReference type="PANTHER" id="PTHR38036">
    <property type="entry name" value="UPF0250 PROTEIN YBED"/>
    <property type="match status" value="1"/>
</dbReference>
<dbReference type="PANTHER" id="PTHR38036:SF1">
    <property type="entry name" value="UPF0250 PROTEIN YBED"/>
    <property type="match status" value="1"/>
</dbReference>
<sequence length="87" mass="9714">MSQVTGLEFPCEWPVKAFGPGTEAFELDVVSIVRRHAGDLRENAVTTRPSRNGKYTVVTVTIRARSRAQLEALYTELRAHPDVVMTL</sequence>
<dbReference type="InterPro" id="IPR027471">
    <property type="entry name" value="YbeD-like_sf"/>
</dbReference>
<evidence type="ECO:0000256" key="1">
    <source>
        <dbReference type="ARBA" id="ARBA00008460"/>
    </source>
</evidence>
<dbReference type="Pfam" id="PF04359">
    <property type="entry name" value="DUF493"/>
    <property type="match status" value="1"/>
</dbReference>
<comment type="similarity">
    <text evidence="1 2">Belongs to the UPF0250 family.</text>
</comment>
<dbReference type="Gene3D" id="3.30.70.260">
    <property type="match status" value="1"/>
</dbReference>
<evidence type="ECO:0000313" key="4">
    <source>
        <dbReference type="Proteomes" id="UP001321825"/>
    </source>
</evidence>
<evidence type="ECO:0000313" key="3">
    <source>
        <dbReference type="EMBL" id="BCX80765.1"/>
    </source>
</evidence>
<dbReference type="AlphaFoldDB" id="A0AAU9CCW1"/>
<dbReference type="InterPro" id="IPR007454">
    <property type="entry name" value="UPF0250_YbeD-like"/>
</dbReference>
<proteinExistence type="inferred from homology"/>
<keyword evidence="4" id="KW-1185">Reference proteome</keyword>
<gene>
    <name evidence="3" type="ORF">MIT9_P0341</name>
</gene>
<dbReference type="Proteomes" id="UP001321825">
    <property type="component" value="Chromosome"/>
</dbReference>
<name>A0AAU9CCW1_9GAMM</name>
<dbReference type="RefSeq" id="WP_317705715.1">
    <property type="nucleotide sequence ID" value="NZ_AP024714.1"/>
</dbReference>
<dbReference type="KEGG" id="mcau:MIT9_P0341"/>
<accession>A0AAU9CCW1</accession>
<protein>
    <recommendedName>
        <fullName evidence="2">UPF0250 protein MIT9_P0341</fullName>
    </recommendedName>
</protein>
<dbReference type="GO" id="GO:0005829">
    <property type="term" value="C:cytosol"/>
    <property type="evidence" value="ECO:0007669"/>
    <property type="project" value="TreeGrafter"/>
</dbReference>
<reference evidence="4" key="1">
    <citation type="journal article" date="2024" name="Int. J. Syst. Evol. Microbiol.">
        <title>Methylomarinovum tepidoasis sp. nov., a moderately thermophilic methanotroph of the family Methylothermaceae isolated from a deep-sea hydrothermal field.</title>
        <authorList>
            <person name="Hirayama H."/>
            <person name="Takaki Y."/>
            <person name="Abe M."/>
            <person name="Miyazaki M."/>
            <person name="Uematsu K."/>
            <person name="Matsui Y."/>
            <person name="Takai K."/>
        </authorList>
    </citation>
    <scope>NUCLEOTIDE SEQUENCE [LARGE SCALE GENOMIC DNA]</scope>
    <source>
        <strain evidence="4">IT-9</strain>
    </source>
</reference>